<dbReference type="GO" id="GO:0008270">
    <property type="term" value="F:zinc ion binding"/>
    <property type="evidence" value="ECO:0007669"/>
    <property type="project" value="UniProtKB-KW"/>
</dbReference>
<evidence type="ECO:0000259" key="8">
    <source>
        <dbReference type="PROSITE" id="PS50188"/>
    </source>
</evidence>
<evidence type="ECO:0000313" key="10">
    <source>
        <dbReference type="RefSeq" id="XP_030642847.1"/>
    </source>
</evidence>
<dbReference type="InterPro" id="IPR003879">
    <property type="entry name" value="Butyrophylin_SPRY"/>
</dbReference>
<dbReference type="InterPro" id="IPR050143">
    <property type="entry name" value="TRIM/RBCC"/>
</dbReference>
<feature type="coiled-coil region" evidence="5">
    <location>
        <begin position="200"/>
        <end position="234"/>
    </location>
</feature>
<keyword evidence="2 4" id="KW-0863">Zinc-finger</keyword>
<dbReference type="InterPro" id="IPR006574">
    <property type="entry name" value="PRY"/>
</dbReference>
<dbReference type="RefSeq" id="XP_030642847.1">
    <property type="nucleotide sequence ID" value="XM_030786987.1"/>
</dbReference>
<sequence>MASKALMSEEDFSCPVCYDIFRDPVVLSCSHSVCKVCLQQFWEKQDSKNCPVCRRRSSKDHPPLNLALKNLCETFLQERSQRTSAEPEELCSQHREKLKLFCVDDKQPACVVCWDSNKHTNHKFCPIDEAALDRKEELKTALKPLQEKLKIFEKVKQACDQTAEHIKNQAKHTERQIKVEFEKLHQFLRDEEAARIAAVREEEEQKSQMMKEKIEEMSREISRLSDSIRVIEEEIKAEDISFLKVNYHNTLRKAQCTLQDPHMLSGALIHVAKHLGNLKFRVWEKMQEIVQYTPVILDPNTAHPHLILSEDLTSVTYSNERQQIPDDPGRFNSWEFVQGSEGFNSGTHCWDVDVANSKVWCLGVMPESAQRQGRGFRRGIWTVTYGYCDGKYRSRSPGQSVTFLTFNKKVQRVRVQLDWDRGKLSFSDPLTNTHIHTFTHTFTQRMFPVFVNGYILPLRILPVQCSVRVEQPS</sequence>
<proteinExistence type="predicted"/>
<feature type="domain" description="RING-type" evidence="6">
    <location>
        <begin position="14"/>
        <end position="54"/>
    </location>
</feature>
<evidence type="ECO:0000256" key="5">
    <source>
        <dbReference type="SAM" id="Coils"/>
    </source>
</evidence>
<dbReference type="InterPro" id="IPR003877">
    <property type="entry name" value="SPRY_dom"/>
</dbReference>
<dbReference type="Gene3D" id="2.60.120.920">
    <property type="match status" value="1"/>
</dbReference>
<dbReference type="SMART" id="SM00589">
    <property type="entry name" value="PRY"/>
    <property type="match status" value="1"/>
</dbReference>
<dbReference type="PROSITE" id="PS00518">
    <property type="entry name" value="ZF_RING_1"/>
    <property type="match status" value="1"/>
</dbReference>
<accession>A0A6J2WGG3</accession>
<keyword evidence="9" id="KW-1185">Reference proteome</keyword>
<evidence type="ECO:0000313" key="9">
    <source>
        <dbReference type="Proteomes" id="UP000504632"/>
    </source>
</evidence>
<evidence type="ECO:0000259" key="6">
    <source>
        <dbReference type="PROSITE" id="PS50089"/>
    </source>
</evidence>
<keyword evidence="3" id="KW-0862">Zinc</keyword>
<dbReference type="Pfam" id="PF13765">
    <property type="entry name" value="PRY"/>
    <property type="match status" value="1"/>
</dbReference>
<dbReference type="InParanoid" id="A0A6J2WGG3"/>
<dbReference type="AlphaFoldDB" id="A0A6J2WGG3"/>
<dbReference type="SMART" id="SM00184">
    <property type="entry name" value="RING"/>
    <property type="match status" value="1"/>
</dbReference>
<dbReference type="PANTHER" id="PTHR24103">
    <property type="entry name" value="E3 UBIQUITIN-PROTEIN LIGASE TRIM"/>
    <property type="match status" value="1"/>
</dbReference>
<dbReference type="PRINTS" id="PR01407">
    <property type="entry name" value="BUTYPHLNCDUF"/>
</dbReference>
<evidence type="ECO:0000259" key="7">
    <source>
        <dbReference type="PROSITE" id="PS50119"/>
    </source>
</evidence>
<dbReference type="InterPro" id="IPR001841">
    <property type="entry name" value="Znf_RING"/>
</dbReference>
<feature type="domain" description="B30.2/SPRY" evidence="8">
    <location>
        <begin position="275"/>
        <end position="467"/>
    </location>
</feature>
<keyword evidence="1" id="KW-0479">Metal-binding</keyword>
<organism evidence="9 10">
    <name type="scientific">Chanos chanos</name>
    <name type="common">Milkfish</name>
    <name type="synonym">Mugil chanos</name>
    <dbReference type="NCBI Taxonomy" id="29144"/>
    <lineage>
        <taxon>Eukaryota</taxon>
        <taxon>Metazoa</taxon>
        <taxon>Chordata</taxon>
        <taxon>Craniata</taxon>
        <taxon>Vertebrata</taxon>
        <taxon>Euteleostomi</taxon>
        <taxon>Actinopterygii</taxon>
        <taxon>Neopterygii</taxon>
        <taxon>Teleostei</taxon>
        <taxon>Ostariophysi</taxon>
        <taxon>Gonorynchiformes</taxon>
        <taxon>Chanidae</taxon>
        <taxon>Chanos</taxon>
    </lineage>
</organism>
<protein>
    <submittedName>
        <fullName evidence="10">Tripartite motif-containing protein 35-like</fullName>
    </submittedName>
</protein>
<dbReference type="InterPro" id="IPR013320">
    <property type="entry name" value="ConA-like_dom_sf"/>
</dbReference>
<evidence type="ECO:0000256" key="3">
    <source>
        <dbReference type="ARBA" id="ARBA00022833"/>
    </source>
</evidence>
<keyword evidence="5" id="KW-0175">Coiled coil</keyword>
<dbReference type="InterPro" id="IPR001870">
    <property type="entry name" value="B30.2/SPRY"/>
</dbReference>
<dbReference type="InterPro" id="IPR043136">
    <property type="entry name" value="B30.2/SPRY_sf"/>
</dbReference>
<dbReference type="InterPro" id="IPR027370">
    <property type="entry name" value="Znf-RING_euk"/>
</dbReference>
<dbReference type="SMART" id="SM00449">
    <property type="entry name" value="SPRY"/>
    <property type="match status" value="1"/>
</dbReference>
<dbReference type="Pfam" id="PF00643">
    <property type="entry name" value="zf-B_box"/>
    <property type="match status" value="1"/>
</dbReference>
<dbReference type="CDD" id="cd19800">
    <property type="entry name" value="Bbox2_xNF7-like"/>
    <property type="match status" value="1"/>
</dbReference>
<dbReference type="PROSITE" id="PS50089">
    <property type="entry name" value="ZF_RING_2"/>
    <property type="match status" value="1"/>
</dbReference>
<reference evidence="10" key="1">
    <citation type="submission" date="2025-08" db="UniProtKB">
        <authorList>
            <consortium name="RefSeq"/>
        </authorList>
    </citation>
    <scope>IDENTIFICATION</scope>
</reference>
<feature type="domain" description="B box-type" evidence="7">
    <location>
        <begin position="86"/>
        <end position="127"/>
    </location>
</feature>
<dbReference type="CDD" id="cd12893">
    <property type="entry name" value="SPRY_PRY_TRIM35"/>
    <property type="match status" value="1"/>
</dbReference>
<dbReference type="SUPFAM" id="SSF57850">
    <property type="entry name" value="RING/U-box"/>
    <property type="match status" value="1"/>
</dbReference>
<dbReference type="Proteomes" id="UP000504632">
    <property type="component" value="Chromosome 10"/>
</dbReference>
<dbReference type="Pfam" id="PF13445">
    <property type="entry name" value="zf-RING_UBOX"/>
    <property type="match status" value="1"/>
</dbReference>
<dbReference type="GeneID" id="115822995"/>
<name>A0A6J2WGG3_CHACN</name>
<dbReference type="PROSITE" id="PS50188">
    <property type="entry name" value="B302_SPRY"/>
    <property type="match status" value="1"/>
</dbReference>
<dbReference type="SUPFAM" id="SSF57845">
    <property type="entry name" value="B-box zinc-binding domain"/>
    <property type="match status" value="1"/>
</dbReference>
<dbReference type="Gene3D" id="3.30.160.60">
    <property type="entry name" value="Classic Zinc Finger"/>
    <property type="match status" value="1"/>
</dbReference>
<dbReference type="SMART" id="SM00336">
    <property type="entry name" value="BBOX"/>
    <property type="match status" value="1"/>
</dbReference>
<dbReference type="InterPro" id="IPR013083">
    <property type="entry name" value="Znf_RING/FYVE/PHD"/>
</dbReference>
<dbReference type="PROSITE" id="PS50119">
    <property type="entry name" value="ZF_BBOX"/>
    <property type="match status" value="1"/>
</dbReference>
<dbReference type="SUPFAM" id="SSF49899">
    <property type="entry name" value="Concanavalin A-like lectins/glucanases"/>
    <property type="match status" value="1"/>
</dbReference>
<evidence type="ECO:0000256" key="2">
    <source>
        <dbReference type="ARBA" id="ARBA00022771"/>
    </source>
</evidence>
<dbReference type="OrthoDB" id="6105938at2759"/>
<dbReference type="Gene3D" id="3.30.40.10">
    <property type="entry name" value="Zinc/RING finger domain, C3HC4 (zinc finger)"/>
    <property type="match status" value="1"/>
</dbReference>
<gene>
    <name evidence="10" type="primary">LOC115822995</name>
</gene>
<dbReference type="Pfam" id="PF00622">
    <property type="entry name" value="SPRY"/>
    <property type="match status" value="1"/>
</dbReference>
<evidence type="ECO:0000256" key="1">
    <source>
        <dbReference type="ARBA" id="ARBA00022723"/>
    </source>
</evidence>
<dbReference type="InterPro" id="IPR000315">
    <property type="entry name" value="Znf_B-box"/>
</dbReference>
<evidence type="ECO:0000256" key="4">
    <source>
        <dbReference type="PROSITE-ProRule" id="PRU00024"/>
    </source>
</evidence>
<dbReference type="InterPro" id="IPR017907">
    <property type="entry name" value="Znf_RING_CS"/>
</dbReference>